<name>A0ABX0UUH4_9HYPH</name>
<proteinExistence type="inferred from homology"/>
<dbReference type="GO" id="GO:0005524">
    <property type="term" value="F:ATP binding"/>
    <property type="evidence" value="ECO:0007669"/>
    <property type="project" value="UniProtKB-KW"/>
</dbReference>
<evidence type="ECO:0000313" key="6">
    <source>
        <dbReference type="EMBL" id="NIJ56621.1"/>
    </source>
</evidence>
<evidence type="ECO:0000313" key="7">
    <source>
        <dbReference type="Proteomes" id="UP001429580"/>
    </source>
</evidence>
<protein>
    <submittedName>
        <fullName evidence="6">NitT/TauT family transport system ATP-binding protein</fullName>
    </submittedName>
</protein>
<dbReference type="InterPro" id="IPR017871">
    <property type="entry name" value="ABC_transporter-like_CS"/>
</dbReference>
<evidence type="ECO:0000256" key="4">
    <source>
        <dbReference type="ARBA" id="ARBA00022840"/>
    </source>
</evidence>
<dbReference type="Gene3D" id="3.40.50.300">
    <property type="entry name" value="P-loop containing nucleotide triphosphate hydrolases"/>
    <property type="match status" value="1"/>
</dbReference>
<dbReference type="InterPro" id="IPR050166">
    <property type="entry name" value="ABC_transporter_ATP-bind"/>
</dbReference>
<keyword evidence="7" id="KW-1185">Reference proteome</keyword>
<keyword evidence="4 6" id="KW-0067">ATP-binding</keyword>
<dbReference type="PANTHER" id="PTHR42788">
    <property type="entry name" value="TAURINE IMPORT ATP-BINDING PROTEIN-RELATED"/>
    <property type="match status" value="1"/>
</dbReference>
<organism evidence="6 7">
    <name type="scientific">Pseudochelatococcus lubricantis</name>
    <dbReference type="NCBI Taxonomy" id="1538102"/>
    <lineage>
        <taxon>Bacteria</taxon>
        <taxon>Pseudomonadati</taxon>
        <taxon>Pseudomonadota</taxon>
        <taxon>Alphaproteobacteria</taxon>
        <taxon>Hyphomicrobiales</taxon>
        <taxon>Chelatococcaceae</taxon>
        <taxon>Pseudochelatococcus</taxon>
    </lineage>
</organism>
<dbReference type="Proteomes" id="UP001429580">
    <property type="component" value="Unassembled WGS sequence"/>
</dbReference>
<feature type="domain" description="ABC transporter" evidence="5">
    <location>
        <begin position="14"/>
        <end position="246"/>
    </location>
</feature>
<dbReference type="Pfam" id="PF00005">
    <property type="entry name" value="ABC_tran"/>
    <property type="match status" value="1"/>
</dbReference>
<gene>
    <name evidence="6" type="ORF">FHS82_000434</name>
</gene>
<comment type="similarity">
    <text evidence="1">Belongs to the ABC transporter superfamily.</text>
</comment>
<evidence type="ECO:0000256" key="1">
    <source>
        <dbReference type="ARBA" id="ARBA00005417"/>
    </source>
</evidence>
<sequence length="258" mass="27725">MNAPFGHAPSAARIDVHGLAKTYPGPGGGVLAIKNVDLFVEAGEFVTILGPSGCGKSSLLNILAGFEQATGGTALIGGREIHGPRHGQGVVFQDTAALFPWLSVHDNVAFGLMNTRLTRRERDAKVRAALATVGLEQFSGSWPHQLSGGMRQLASIARVLVTESRVLLMDEPFAALDALTRQQMQQKLLHIWQATGVSIVLITHSVDEAIYLGNRVYILTRRPAEVAAELSVDLPYPREVTDSAFNRLKSIALKTLGL</sequence>
<dbReference type="InterPro" id="IPR027417">
    <property type="entry name" value="P-loop_NTPase"/>
</dbReference>
<comment type="caution">
    <text evidence="6">The sequence shown here is derived from an EMBL/GenBank/DDBJ whole genome shotgun (WGS) entry which is preliminary data.</text>
</comment>
<dbReference type="CDD" id="cd03293">
    <property type="entry name" value="ABC_NrtD_SsuB_transporters"/>
    <property type="match status" value="1"/>
</dbReference>
<dbReference type="InterPro" id="IPR003593">
    <property type="entry name" value="AAA+_ATPase"/>
</dbReference>
<dbReference type="PROSITE" id="PS00211">
    <property type="entry name" value="ABC_TRANSPORTER_1"/>
    <property type="match status" value="1"/>
</dbReference>
<dbReference type="EMBL" id="JAASQI010000001">
    <property type="protein sequence ID" value="NIJ56621.1"/>
    <property type="molecule type" value="Genomic_DNA"/>
</dbReference>
<reference evidence="6 7" key="1">
    <citation type="submission" date="2020-03" db="EMBL/GenBank/DDBJ databases">
        <title>Genomic Encyclopedia of Type Strains, Phase IV (KMG-IV): sequencing the most valuable type-strain genomes for metagenomic binning, comparative biology and taxonomic classification.</title>
        <authorList>
            <person name="Goeker M."/>
        </authorList>
    </citation>
    <scope>NUCLEOTIDE SEQUENCE [LARGE SCALE GENOMIC DNA]</scope>
    <source>
        <strain evidence="6 7">DSM 103870</strain>
    </source>
</reference>
<dbReference type="RefSeq" id="WP_166948240.1">
    <property type="nucleotide sequence ID" value="NZ_JAASQI010000001.1"/>
</dbReference>
<evidence type="ECO:0000259" key="5">
    <source>
        <dbReference type="PROSITE" id="PS50893"/>
    </source>
</evidence>
<keyword evidence="3" id="KW-0547">Nucleotide-binding</keyword>
<dbReference type="PANTHER" id="PTHR42788:SF13">
    <property type="entry name" value="ALIPHATIC SULFONATES IMPORT ATP-BINDING PROTEIN SSUB"/>
    <property type="match status" value="1"/>
</dbReference>
<dbReference type="SUPFAM" id="SSF52540">
    <property type="entry name" value="P-loop containing nucleoside triphosphate hydrolases"/>
    <property type="match status" value="1"/>
</dbReference>
<accession>A0ABX0UUH4</accession>
<evidence type="ECO:0000256" key="2">
    <source>
        <dbReference type="ARBA" id="ARBA00022448"/>
    </source>
</evidence>
<keyword evidence="2" id="KW-0813">Transport</keyword>
<dbReference type="InterPro" id="IPR003439">
    <property type="entry name" value="ABC_transporter-like_ATP-bd"/>
</dbReference>
<dbReference type="SMART" id="SM00382">
    <property type="entry name" value="AAA"/>
    <property type="match status" value="1"/>
</dbReference>
<dbReference type="PROSITE" id="PS50893">
    <property type="entry name" value="ABC_TRANSPORTER_2"/>
    <property type="match status" value="1"/>
</dbReference>
<evidence type="ECO:0000256" key="3">
    <source>
        <dbReference type="ARBA" id="ARBA00022741"/>
    </source>
</evidence>